<proteinExistence type="predicted"/>
<dbReference type="RefSeq" id="WP_015504681.1">
    <property type="nucleotide sequence ID" value="NC_020913.1"/>
</dbReference>
<dbReference type="KEGG" id="max:MMALV_07960"/>
<dbReference type="GeneID" id="79719238"/>
<dbReference type="STRING" id="1236689.MMALV_07960"/>
<dbReference type="InParanoid" id="M9SCQ0"/>
<evidence type="ECO:0000313" key="2">
    <source>
        <dbReference type="Proteomes" id="UP000012672"/>
    </source>
</evidence>
<dbReference type="Proteomes" id="UP000012672">
    <property type="component" value="Chromosome"/>
</dbReference>
<name>M9SCQ0_METAX</name>
<sequence>MAAYCSCGACIVIEDMGGHTYAFNQKTEQSTQELYDTLVEKTGF</sequence>
<accession>M9SCQ0</accession>
<dbReference type="HOGENOM" id="CLU_3210576_0_0_2"/>
<dbReference type="EMBL" id="CP004049">
    <property type="protein sequence ID" value="AGI85534.1"/>
    <property type="molecule type" value="Genomic_DNA"/>
</dbReference>
<protein>
    <submittedName>
        <fullName evidence="1">Uncharacterized protein</fullName>
    </submittedName>
</protein>
<reference evidence="1 2" key="1">
    <citation type="journal article" date="2012" name="J. Bacteriol.">
        <title>Genome sequence of 'Candidatus Methanomethylophilus alvus' Mx1201, a methanogenic archaeon from the human gut belonging to a seventh order of methanogens.</title>
        <authorList>
            <person name="Borrel G."/>
            <person name="Harris H.M."/>
            <person name="Tottey W."/>
            <person name="Mihajlovski A."/>
            <person name="Parisot N."/>
            <person name="Peyretaillade E."/>
            <person name="Peyret P."/>
            <person name="Gribaldo S."/>
            <person name="O'Toole P.W."/>
            <person name="Brugere J.F."/>
        </authorList>
    </citation>
    <scope>NUCLEOTIDE SEQUENCE [LARGE SCALE GENOMIC DNA]</scope>
    <source>
        <strain evidence="1 2">Mx1201</strain>
    </source>
</reference>
<evidence type="ECO:0000313" key="1">
    <source>
        <dbReference type="EMBL" id="AGI85534.1"/>
    </source>
</evidence>
<gene>
    <name evidence="1" type="ORF">MMALV_07960</name>
</gene>
<dbReference type="AlphaFoldDB" id="M9SCQ0"/>
<organism evidence="1 2">
    <name type="scientific">Methanomethylophilus alvi (strain Mx1201)</name>
    <dbReference type="NCBI Taxonomy" id="1236689"/>
    <lineage>
        <taxon>Archaea</taxon>
        <taxon>Methanobacteriati</taxon>
        <taxon>Thermoplasmatota</taxon>
        <taxon>Thermoplasmata</taxon>
        <taxon>Methanomassiliicoccales</taxon>
        <taxon>Methanomethylophilaceae</taxon>
        <taxon>Methanomethylophilus</taxon>
    </lineage>
</organism>
<keyword evidence="2" id="KW-1185">Reference proteome</keyword>